<evidence type="ECO:0000259" key="2">
    <source>
        <dbReference type="Pfam" id="PF13568"/>
    </source>
</evidence>
<keyword evidence="1" id="KW-0732">Signal</keyword>
<gene>
    <name evidence="3" type="ORF">D0X99_06990</name>
</gene>
<evidence type="ECO:0000256" key="1">
    <source>
        <dbReference type="SAM" id="SignalP"/>
    </source>
</evidence>
<feature type="signal peptide" evidence="1">
    <location>
        <begin position="1"/>
        <end position="19"/>
    </location>
</feature>
<proteinExistence type="predicted"/>
<sequence length="229" mass="25159">MKKILIVIAFLFGVNLAYGQNQTIEKSAPKEDKFRWGFTFLNVWSDVKGTTPDTFTKPSLGGNVKAEYYPLDFLGFTAGVGYQQRGYGLTLPDTGFVAPSINTYRNRIRMNSVEFPIGLILKTPKPIAGGSTWMMASVGVSPLYMFEANDVYLSVEDGFHIVKDVTSSFNQSDMPIFISIGPEIDTSAGYFQVQLIGSFGTAEVYSSANNPNGYSGKNRYLGFSIGCTF</sequence>
<dbReference type="EMBL" id="QXML01000002">
    <property type="protein sequence ID" value="RIW17461.1"/>
    <property type="molecule type" value="Genomic_DNA"/>
</dbReference>
<comment type="caution">
    <text evidence="3">The sequence shown here is derived from an EMBL/GenBank/DDBJ whole genome shotgun (WGS) entry which is preliminary data.</text>
</comment>
<dbReference type="AlphaFoldDB" id="A0A418PV49"/>
<feature type="chain" id="PRO_5019236388" description="Outer membrane protein beta-barrel domain-containing protein" evidence="1">
    <location>
        <begin position="20"/>
        <end position="229"/>
    </location>
</feature>
<feature type="domain" description="Outer membrane protein beta-barrel" evidence="2">
    <location>
        <begin position="33"/>
        <end position="185"/>
    </location>
</feature>
<dbReference type="RefSeq" id="WP_119476898.1">
    <property type="nucleotide sequence ID" value="NZ_QXML01000002.1"/>
</dbReference>
<protein>
    <recommendedName>
        <fullName evidence="2">Outer membrane protein beta-barrel domain-containing protein</fullName>
    </recommendedName>
</protein>
<accession>A0A418PV49</accession>
<organism evidence="3 4">
    <name type="scientific">Algoriphagus lacus</name>
    <dbReference type="NCBI Taxonomy" id="2056311"/>
    <lineage>
        <taxon>Bacteria</taxon>
        <taxon>Pseudomonadati</taxon>
        <taxon>Bacteroidota</taxon>
        <taxon>Cytophagia</taxon>
        <taxon>Cytophagales</taxon>
        <taxon>Cyclobacteriaceae</taxon>
        <taxon>Algoriphagus</taxon>
    </lineage>
</organism>
<keyword evidence="4" id="KW-1185">Reference proteome</keyword>
<evidence type="ECO:0000313" key="3">
    <source>
        <dbReference type="EMBL" id="RIW17461.1"/>
    </source>
</evidence>
<evidence type="ECO:0000313" key="4">
    <source>
        <dbReference type="Proteomes" id="UP000283522"/>
    </source>
</evidence>
<dbReference type="Proteomes" id="UP000283522">
    <property type="component" value="Unassembled WGS sequence"/>
</dbReference>
<reference evidence="3 4" key="1">
    <citation type="submission" date="2018-09" db="EMBL/GenBank/DDBJ databases">
        <authorList>
            <person name="Wang X."/>
            <person name="Du Z."/>
        </authorList>
    </citation>
    <scope>NUCLEOTIDE SEQUENCE [LARGE SCALE GENOMIC DNA]</scope>
    <source>
        <strain evidence="3 4">N3</strain>
    </source>
</reference>
<name>A0A418PV49_9BACT</name>
<dbReference type="Pfam" id="PF13568">
    <property type="entry name" value="OMP_b-brl_2"/>
    <property type="match status" value="1"/>
</dbReference>
<dbReference type="OrthoDB" id="9819253at2"/>
<dbReference type="InterPro" id="IPR025665">
    <property type="entry name" value="Beta-barrel_OMP_2"/>
</dbReference>